<organism evidence="1 2">
    <name type="scientific">Paxillus rubicundulus Ve08.2h10</name>
    <dbReference type="NCBI Taxonomy" id="930991"/>
    <lineage>
        <taxon>Eukaryota</taxon>
        <taxon>Fungi</taxon>
        <taxon>Dikarya</taxon>
        <taxon>Basidiomycota</taxon>
        <taxon>Agaricomycotina</taxon>
        <taxon>Agaricomycetes</taxon>
        <taxon>Agaricomycetidae</taxon>
        <taxon>Boletales</taxon>
        <taxon>Paxilineae</taxon>
        <taxon>Paxillaceae</taxon>
        <taxon>Paxillus</taxon>
    </lineage>
</organism>
<gene>
    <name evidence="1" type="ORF">PAXRUDRAFT_833909</name>
</gene>
<dbReference type="OrthoDB" id="4743193at2759"/>
<name>A0A0D0DMU3_9AGAM</name>
<accession>A0A0D0DMU3</accession>
<protein>
    <submittedName>
        <fullName evidence="1">Uncharacterized protein</fullName>
    </submittedName>
</protein>
<reference evidence="1 2" key="1">
    <citation type="submission" date="2014-04" db="EMBL/GenBank/DDBJ databases">
        <authorList>
            <consortium name="DOE Joint Genome Institute"/>
            <person name="Kuo A."/>
            <person name="Kohler A."/>
            <person name="Jargeat P."/>
            <person name="Nagy L.G."/>
            <person name="Floudas D."/>
            <person name="Copeland A."/>
            <person name="Barry K.W."/>
            <person name="Cichocki N."/>
            <person name="Veneault-Fourrey C."/>
            <person name="LaButti K."/>
            <person name="Lindquist E.A."/>
            <person name="Lipzen A."/>
            <person name="Lundell T."/>
            <person name="Morin E."/>
            <person name="Murat C."/>
            <person name="Sun H."/>
            <person name="Tunlid A."/>
            <person name="Henrissat B."/>
            <person name="Grigoriev I.V."/>
            <person name="Hibbett D.S."/>
            <person name="Martin F."/>
            <person name="Nordberg H.P."/>
            <person name="Cantor M.N."/>
            <person name="Hua S.X."/>
        </authorList>
    </citation>
    <scope>NUCLEOTIDE SEQUENCE [LARGE SCALE GENOMIC DNA]</scope>
    <source>
        <strain evidence="1 2">Ve08.2h10</strain>
    </source>
</reference>
<sequence>MQHSLHAAIEALQHCGFMPPQFFISLLTSQQHDDNQALRDLLTCSADIFSLLIHHPLMELKKIVSED</sequence>
<evidence type="ECO:0000313" key="1">
    <source>
        <dbReference type="EMBL" id="KIK79810.1"/>
    </source>
</evidence>
<dbReference type="HOGENOM" id="CLU_2819561_0_0_1"/>
<reference evidence="2" key="2">
    <citation type="submission" date="2015-01" db="EMBL/GenBank/DDBJ databases">
        <title>Evolutionary Origins and Diversification of the Mycorrhizal Mutualists.</title>
        <authorList>
            <consortium name="DOE Joint Genome Institute"/>
            <consortium name="Mycorrhizal Genomics Consortium"/>
            <person name="Kohler A."/>
            <person name="Kuo A."/>
            <person name="Nagy L.G."/>
            <person name="Floudas D."/>
            <person name="Copeland A."/>
            <person name="Barry K.W."/>
            <person name="Cichocki N."/>
            <person name="Veneault-Fourrey C."/>
            <person name="LaButti K."/>
            <person name="Lindquist E.A."/>
            <person name="Lipzen A."/>
            <person name="Lundell T."/>
            <person name="Morin E."/>
            <person name="Murat C."/>
            <person name="Riley R."/>
            <person name="Ohm R."/>
            <person name="Sun H."/>
            <person name="Tunlid A."/>
            <person name="Henrissat B."/>
            <person name="Grigoriev I.V."/>
            <person name="Hibbett D.S."/>
            <person name="Martin F."/>
        </authorList>
    </citation>
    <scope>NUCLEOTIDE SEQUENCE [LARGE SCALE GENOMIC DNA]</scope>
    <source>
        <strain evidence="2">Ve08.2h10</strain>
    </source>
</reference>
<dbReference type="InParanoid" id="A0A0D0DMU3"/>
<dbReference type="EMBL" id="KN826178">
    <property type="protein sequence ID" value="KIK79810.1"/>
    <property type="molecule type" value="Genomic_DNA"/>
</dbReference>
<dbReference type="Proteomes" id="UP000054538">
    <property type="component" value="Unassembled WGS sequence"/>
</dbReference>
<dbReference type="AlphaFoldDB" id="A0A0D0DMU3"/>
<keyword evidence="2" id="KW-1185">Reference proteome</keyword>
<evidence type="ECO:0000313" key="2">
    <source>
        <dbReference type="Proteomes" id="UP000054538"/>
    </source>
</evidence>
<proteinExistence type="predicted"/>
<feature type="non-terminal residue" evidence="1">
    <location>
        <position position="1"/>
    </location>
</feature>